<reference evidence="2" key="1">
    <citation type="journal article" date="2019" name="Int. J. Syst. Evol. Microbiol.">
        <title>The Global Catalogue of Microorganisms (GCM) 10K type strain sequencing project: providing services to taxonomists for standard genome sequencing and annotation.</title>
        <authorList>
            <consortium name="The Broad Institute Genomics Platform"/>
            <consortium name="The Broad Institute Genome Sequencing Center for Infectious Disease"/>
            <person name="Wu L."/>
            <person name="Ma J."/>
        </authorList>
    </citation>
    <scope>NUCLEOTIDE SEQUENCE [LARGE SCALE GENOMIC DNA]</scope>
    <source>
        <strain evidence="2">KCTC 22228</strain>
    </source>
</reference>
<accession>A0ABQ2ZGF4</accession>
<dbReference type="EMBL" id="BMXS01000050">
    <property type="protein sequence ID" value="GGY11900.1"/>
    <property type="molecule type" value="Genomic_DNA"/>
</dbReference>
<evidence type="ECO:0000313" key="2">
    <source>
        <dbReference type="Proteomes" id="UP000653056"/>
    </source>
</evidence>
<protein>
    <submittedName>
        <fullName evidence="1">Uncharacterized protein</fullName>
    </submittedName>
</protein>
<dbReference type="RefSeq" id="WP_189473061.1">
    <property type="nucleotide sequence ID" value="NZ_BMXS01000050.1"/>
</dbReference>
<evidence type="ECO:0000313" key="1">
    <source>
        <dbReference type="EMBL" id="GGY11900.1"/>
    </source>
</evidence>
<sequence length="156" mass="18392">MPLPVLLKDVVEAIEPLSDEWQAYINRDTGELVSFTDEEAQLAEAEDIDDSLVPEWQQEILPKVREVLDSEVFVQLPDKFDFHEYRVMERFCLEQDDAELQEELLDAIRGRGAFRRFKELIHIKGIEKTWYEYRERELKALAAEFLEAEGIPYVDQ</sequence>
<proteinExistence type="predicted"/>
<dbReference type="InterPro" id="IPR005361">
    <property type="entry name" value="UPF0158"/>
</dbReference>
<dbReference type="Pfam" id="PF03682">
    <property type="entry name" value="UPF0158"/>
    <property type="match status" value="1"/>
</dbReference>
<organism evidence="1 2">
    <name type="scientific">Litchfieldella qijiaojingensis</name>
    <dbReference type="NCBI Taxonomy" id="980347"/>
    <lineage>
        <taxon>Bacteria</taxon>
        <taxon>Pseudomonadati</taxon>
        <taxon>Pseudomonadota</taxon>
        <taxon>Gammaproteobacteria</taxon>
        <taxon>Oceanospirillales</taxon>
        <taxon>Halomonadaceae</taxon>
        <taxon>Litchfieldella</taxon>
    </lineage>
</organism>
<name>A0ABQ2ZGF4_9GAMM</name>
<dbReference type="Proteomes" id="UP000653056">
    <property type="component" value="Unassembled WGS sequence"/>
</dbReference>
<keyword evidence="2" id="KW-1185">Reference proteome</keyword>
<comment type="caution">
    <text evidence="1">The sequence shown here is derived from an EMBL/GenBank/DDBJ whole genome shotgun (WGS) entry which is preliminary data.</text>
</comment>
<gene>
    <name evidence="1" type="ORF">GCM10007160_43520</name>
</gene>